<evidence type="ECO:0000259" key="11">
    <source>
        <dbReference type="PROSITE" id="PS50011"/>
    </source>
</evidence>
<dbReference type="Gene3D" id="1.10.510.10">
    <property type="entry name" value="Transferase(Phosphotransferase) domain 1"/>
    <property type="match status" value="1"/>
</dbReference>
<reference evidence="12" key="1">
    <citation type="submission" date="2020-11" db="EMBL/GenBank/DDBJ databases">
        <authorList>
            <person name="Tran Van P."/>
        </authorList>
    </citation>
    <scope>NUCLEOTIDE SEQUENCE</scope>
</reference>
<dbReference type="PROSITE" id="PS50011">
    <property type="entry name" value="PROTEIN_KINASE_DOM"/>
    <property type="match status" value="1"/>
</dbReference>
<proteinExistence type="inferred from homology"/>
<keyword evidence="6" id="KW-0067">ATP-binding</keyword>
<comment type="catalytic activity">
    <reaction evidence="10">
        <text>L-seryl-[protein] + ATP = O-phospho-L-seryl-[protein] + ADP + H(+)</text>
        <dbReference type="Rhea" id="RHEA:17989"/>
        <dbReference type="Rhea" id="RHEA-COMP:9863"/>
        <dbReference type="Rhea" id="RHEA-COMP:11604"/>
        <dbReference type="ChEBI" id="CHEBI:15378"/>
        <dbReference type="ChEBI" id="CHEBI:29999"/>
        <dbReference type="ChEBI" id="CHEBI:30616"/>
        <dbReference type="ChEBI" id="CHEBI:83421"/>
        <dbReference type="ChEBI" id="CHEBI:456216"/>
        <dbReference type="EC" id="2.7.11.1"/>
    </reaction>
    <physiologicalReaction direction="left-to-right" evidence="10">
        <dbReference type="Rhea" id="RHEA:17990"/>
    </physiologicalReaction>
</comment>
<name>A0A7R9LN35_9ACAR</name>
<comment type="similarity">
    <text evidence="8">Belongs to the protein kinase superfamily. Ser/Thr protein kinase family. GCN2 subfamily.</text>
</comment>
<keyword evidence="3" id="KW-0808">Transferase</keyword>
<dbReference type="InterPro" id="IPR011009">
    <property type="entry name" value="Kinase-like_dom_sf"/>
</dbReference>
<dbReference type="PROSITE" id="PS00108">
    <property type="entry name" value="PROTEIN_KINASE_ST"/>
    <property type="match status" value="1"/>
</dbReference>
<organism evidence="12">
    <name type="scientific">Oppiella nova</name>
    <dbReference type="NCBI Taxonomy" id="334625"/>
    <lineage>
        <taxon>Eukaryota</taxon>
        <taxon>Metazoa</taxon>
        <taxon>Ecdysozoa</taxon>
        <taxon>Arthropoda</taxon>
        <taxon>Chelicerata</taxon>
        <taxon>Arachnida</taxon>
        <taxon>Acari</taxon>
        <taxon>Acariformes</taxon>
        <taxon>Sarcoptiformes</taxon>
        <taxon>Oribatida</taxon>
        <taxon>Brachypylina</taxon>
        <taxon>Oppioidea</taxon>
        <taxon>Oppiidae</taxon>
        <taxon>Oppiella</taxon>
    </lineage>
</organism>
<keyword evidence="13" id="KW-1185">Reference proteome</keyword>
<evidence type="ECO:0000313" key="13">
    <source>
        <dbReference type="Proteomes" id="UP000728032"/>
    </source>
</evidence>
<accession>A0A7R9LN35</accession>
<evidence type="ECO:0000256" key="10">
    <source>
        <dbReference type="ARBA" id="ARBA00048977"/>
    </source>
</evidence>
<evidence type="ECO:0000256" key="7">
    <source>
        <dbReference type="ARBA" id="ARBA00023193"/>
    </source>
</evidence>
<keyword evidence="2" id="KW-0723">Serine/threonine-protein kinase</keyword>
<dbReference type="EC" id="2.7.11.1" evidence="1"/>
<sequence length="150" mass="17202">MELCECTLRHLITAKDQLFKRENTTEPGHLEFFISITWLNEIAQGLKYLHTHKPPIMHRDLKPENIFMATVKPNTALLKLGDFGLAKIQAVASQTNTRKVGTPIYMAPEVTEEQQSTRMENVQELANGSQFNNFWTKYLKLKAKTIKSDP</sequence>
<dbReference type="GO" id="GO:0017148">
    <property type="term" value="P:negative regulation of translation"/>
    <property type="evidence" value="ECO:0007669"/>
    <property type="project" value="UniProtKB-KW"/>
</dbReference>
<feature type="domain" description="Protein kinase" evidence="11">
    <location>
        <begin position="1"/>
        <end position="150"/>
    </location>
</feature>
<dbReference type="Proteomes" id="UP000728032">
    <property type="component" value="Unassembled WGS sequence"/>
</dbReference>
<dbReference type="EMBL" id="CAJPVJ010001537">
    <property type="protein sequence ID" value="CAG2164900.1"/>
    <property type="molecule type" value="Genomic_DNA"/>
</dbReference>
<dbReference type="PANTHER" id="PTHR11042:SF160">
    <property type="entry name" value="EUKARYOTIC TRANSLATION INITIATION FACTOR 2-ALPHA KINASE 1"/>
    <property type="match status" value="1"/>
</dbReference>
<dbReference type="GO" id="GO:0004694">
    <property type="term" value="F:eukaryotic translation initiation factor 2alpha kinase activity"/>
    <property type="evidence" value="ECO:0007669"/>
    <property type="project" value="TreeGrafter"/>
</dbReference>
<evidence type="ECO:0000256" key="4">
    <source>
        <dbReference type="ARBA" id="ARBA00022741"/>
    </source>
</evidence>
<dbReference type="InterPro" id="IPR008271">
    <property type="entry name" value="Ser/Thr_kinase_AS"/>
</dbReference>
<keyword evidence="4" id="KW-0547">Nucleotide-binding</keyword>
<evidence type="ECO:0000256" key="3">
    <source>
        <dbReference type="ARBA" id="ARBA00022679"/>
    </source>
</evidence>
<gene>
    <name evidence="12" type="ORF">ONB1V03_LOCUS4447</name>
</gene>
<dbReference type="Pfam" id="PF00069">
    <property type="entry name" value="Pkinase"/>
    <property type="match status" value="1"/>
</dbReference>
<evidence type="ECO:0000256" key="9">
    <source>
        <dbReference type="ARBA" id="ARBA00048659"/>
    </source>
</evidence>
<dbReference type="GO" id="GO:0005634">
    <property type="term" value="C:nucleus"/>
    <property type="evidence" value="ECO:0007669"/>
    <property type="project" value="TreeGrafter"/>
</dbReference>
<evidence type="ECO:0000256" key="1">
    <source>
        <dbReference type="ARBA" id="ARBA00012513"/>
    </source>
</evidence>
<dbReference type="EMBL" id="OC916362">
    <property type="protein sequence ID" value="CAD7644029.1"/>
    <property type="molecule type" value="Genomic_DNA"/>
</dbReference>
<evidence type="ECO:0000256" key="2">
    <source>
        <dbReference type="ARBA" id="ARBA00022527"/>
    </source>
</evidence>
<dbReference type="SUPFAM" id="SSF56112">
    <property type="entry name" value="Protein kinase-like (PK-like)"/>
    <property type="match status" value="1"/>
</dbReference>
<dbReference type="InterPro" id="IPR050339">
    <property type="entry name" value="CC_SR_Kinase"/>
</dbReference>
<dbReference type="AlphaFoldDB" id="A0A7R9LN35"/>
<dbReference type="OrthoDB" id="6430822at2759"/>
<comment type="catalytic activity">
    <reaction evidence="9">
        <text>L-threonyl-[protein] + ATP = O-phospho-L-threonyl-[protein] + ADP + H(+)</text>
        <dbReference type="Rhea" id="RHEA:46608"/>
        <dbReference type="Rhea" id="RHEA-COMP:11060"/>
        <dbReference type="Rhea" id="RHEA-COMP:11605"/>
        <dbReference type="ChEBI" id="CHEBI:15378"/>
        <dbReference type="ChEBI" id="CHEBI:30013"/>
        <dbReference type="ChEBI" id="CHEBI:30616"/>
        <dbReference type="ChEBI" id="CHEBI:61977"/>
        <dbReference type="ChEBI" id="CHEBI:456216"/>
        <dbReference type="EC" id="2.7.11.1"/>
    </reaction>
    <physiologicalReaction direction="left-to-right" evidence="9">
        <dbReference type="Rhea" id="RHEA:46609"/>
    </physiologicalReaction>
</comment>
<evidence type="ECO:0000256" key="5">
    <source>
        <dbReference type="ARBA" id="ARBA00022777"/>
    </source>
</evidence>
<dbReference type="InterPro" id="IPR000719">
    <property type="entry name" value="Prot_kinase_dom"/>
</dbReference>
<keyword evidence="7" id="KW-0652">Protein synthesis inhibitor</keyword>
<evidence type="ECO:0000256" key="8">
    <source>
        <dbReference type="ARBA" id="ARBA00037982"/>
    </source>
</evidence>
<protein>
    <recommendedName>
        <fullName evidence="1">non-specific serine/threonine protein kinase</fullName>
        <ecNumber evidence="1">2.7.11.1</ecNumber>
    </recommendedName>
</protein>
<evidence type="ECO:0000313" key="12">
    <source>
        <dbReference type="EMBL" id="CAD7644029.1"/>
    </source>
</evidence>
<keyword evidence="5" id="KW-0418">Kinase</keyword>
<dbReference type="PANTHER" id="PTHR11042">
    <property type="entry name" value="EUKARYOTIC TRANSLATION INITIATION FACTOR 2-ALPHA KINASE EIF2-ALPHA KINASE -RELATED"/>
    <property type="match status" value="1"/>
</dbReference>
<dbReference type="GO" id="GO:0005737">
    <property type="term" value="C:cytoplasm"/>
    <property type="evidence" value="ECO:0007669"/>
    <property type="project" value="TreeGrafter"/>
</dbReference>
<dbReference type="GO" id="GO:0005524">
    <property type="term" value="F:ATP binding"/>
    <property type="evidence" value="ECO:0007669"/>
    <property type="project" value="UniProtKB-KW"/>
</dbReference>
<evidence type="ECO:0000256" key="6">
    <source>
        <dbReference type="ARBA" id="ARBA00022840"/>
    </source>
</evidence>